<proteinExistence type="predicted"/>
<accession>A0A0F3NHF8</accession>
<name>A0A0F3NHF8_ANAPH</name>
<comment type="caution">
    <text evidence="1">The sequence shown here is derived from an EMBL/GenBank/DDBJ whole genome shotgun (WGS) entry which is preliminary data.</text>
</comment>
<dbReference type="Proteomes" id="UP000033385">
    <property type="component" value="Unassembled WGS sequence"/>
</dbReference>
<gene>
    <name evidence="1" type="ORF">APHNP_0674</name>
</gene>
<dbReference type="AlphaFoldDB" id="A0A0F3NHF8"/>
<protein>
    <submittedName>
        <fullName evidence="1">Uncharacterized protein</fullName>
    </submittedName>
</protein>
<reference evidence="1 2" key="1">
    <citation type="submission" date="2015-01" db="EMBL/GenBank/DDBJ databases">
        <title>Genome Sequencing of Rickettsiales.</title>
        <authorList>
            <person name="Daugherty S.C."/>
            <person name="Su Q."/>
            <person name="Abolude K."/>
            <person name="Beier-Sexton M."/>
            <person name="Carlyon J.A."/>
            <person name="Carter R."/>
            <person name="Day N.P."/>
            <person name="Dumler S.J."/>
            <person name="Dyachenko V."/>
            <person name="Godinez A."/>
            <person name="Kurtti T.J."/>
            <person name="Lichay M."/>
            <person name="Mullins K.E."/>
            <person name="Ott S."/>
            <person name="Pappas-Brown V."/>
            <person name="Paris D.H."/>
            <person name="Patel P."/>
            <person name="Richards A.L."/>
            <person name="Sadzewicz L."/>
            <person name="Sears K."/>
            <person name="Seidman D."/>
            <person name="Sengamalay N."/>
            <person name="Stenos J."/>
            <person name="Tallon L.J."/>
            <person name="Vincent G."/>
            <person name="Fraser C.M."/>
            <person name="Munderloh U."/>
            <person name="Dunning-Hotopp J.C."/>
        </authorList>
    </citation>
    <scope>NUCLEOTIDE SEQUENCE [LARGE SCALE GENOMIC DNA]</scope>
    <source>
        <strain evidence="1 2">ApNP</strain>
    </source>
</reference>
<evidence type="ECO:0000313" key="1">
    <source>
        <dbReference type="EMBL" id="KJV67475.1"/>
    </source>
</evidence>
<organism evidence="1 2">
    <name type="scientific">Anaplasma phagocytophilum str. ApNP</name>
    <dbReference type="NCBI Taxonomy" id="1359153"/>
    <lineage>
        <taxon>Bacteria</taxon>
        <taxon>Pseudomonadati</taxon>
        <taxon>Pseudomonadota</taxon>
        <taxon>Alphaproteobacteria</taxon>
        <taxon>Rickettsiales</taxon>
        <taxon>Anaplasmataceae</taxon>
        <taxon>Anaplasma</taxon>
        <taxon>phagocytophilum group</taxon>
    </lineage>
</organism>
<dbReference type="PATRIC" id="fig|1359153.3.peg.689"/>
<sequence>MRTLQASRALDLIEVVYGVIVRSMVAKISFEFVKRILGLYITR</sequence>
<evidence type="ECO:0000313" key="2">
    <source>
        <dbReference type="Proteomes" id="UP000033385"/>
    </source>
</evidence>
<dbReference type="EMBL" id="LANW01000001">
    <property type="protein sequence ID" value="KJV67475.1"/>
    <property type="molecule type" value="Genomic_DNA"/>
</dbReference>